<dbReference type="EMBL" id="ML213504">
    <property type="protein sequence ID" value="TFK55864.1"/>
    <property type="molecule type" value="Genomic_DNA"/>
</dbReference>
<evidence type="ECO:0000256" key="4">
    <source>
        <dbReference type="SAM" id="Phobius"/>
    </source>
</evidence>
<keyword evidence="4" id="KW-0472">Membrane</keyword>
<accession>A0A5C3NDT1</accession>
<keyword evidence="6" id="KW-1185">Reference proteome</keyword>
<dbReference type="GO" id="GO:0043386">
    <property type="term" value="P:mycotoxin biosynthetic process"/>
    <property type="evidence" value="ECO:0007669"/>
    <property type="project" value="InterPro"/>
</dbReference>
<evidence type="ECO:0000313" key="6">
    <source>
        <dbReference type="Proteomes" id="UP000305948"/>
    </source>
</evidence>
<dbReference type="PANTHER" id="PTHR33365:SF11">
    <property type="entry name" value="TAT PATHWAY SIGNAL SEQUENCE"/>
    <property type="match status" value="1"/>
</dbReference>
<proteinExistence type="inferred from homology"/>
<evidence type="ECO:0000313" key="5">
    <source>
        <dbReference type="EMBL" id="TFK55864.1"/>
    </source>
</evidence>
<evidence type="ECO:0000256" key="3">
    <source>
        <dbReference type="ARBA" id="ARBA00035112"/>
    </source>
</evidence>
<keyword evidence="2" id="KW-0560">Oxidoreductase</keyword>
<dbReference type="AlphaFoldDB" id="A0A5C3NDT1"/>
<keyword evidence="4" id="KW-0812">Transmembrane</keyword>
<name>A0A5C3NDT1_9AGAM</name>
<keyword evidence="4" id="KW-1133">Transmembrane helix</keyword>
<comment type="pathway">
    <text evidence="1">Mycotoxin biosynthesis.</text>
</comment>
<comment type="similarity">
    <text evidence="3">Belongs to the ustYa family.</text>
</comment>
<protein>
    <recommendedName>
        <fullName evidence="7">Oxidase ustYa</fullName>
    </recommendedName>
</protein>
<evidence type="ECO:0008006" key="7">
    <source>
        <dbReference type="Google" id="ProtNLM"/>
    </source>
</evidence>
<evidence type="ECO:0000256" key="1">
    <source>
        <dbReference type="ARBA" id="ARBA00004685"/>
    </source>
</evidence>
<dbReference type="OrthoDB" id="3687641at2759"/>
<dbReference type="Pfam" id="PF11807">
    <property type="entry name" value="UstYa"/>
    <property type="match status" value="1"/>
</dbReference>
<dbReference type="GO" id="GO:0016491">
    <property type="term" value="F:oxidoreductase activity"/>
    <property type="evidence" value="ECO:0007669"/>
    <property type="project" value="UniProtKB-KW"/>
</dbReference>
<dbReference type="STRING" id="5364.A0A5C3NDT1"/>
<reference evidence="5 6" key="1">
    <citation type="journal article" date="2019" name="Nat. Ecol. Evol.">
        <title>Megaphylogeny resolves global patterns of mushroom evolution.</title>
        <authorList>
            <person name="Varga T."/>
            <person name="Krizsan K."/>
            <person name="Foldi C."/>
            <person name="Dima B."/>
            <person name="Sanchez-Garcia M."/>
            <person name="Sanchez-Ramirez S."/>
            <person name="Szollosi G.J."/>
            <person name="Szarkandi J.G."/>
            <person name="Papp V."/>
            <person name="Albert L."/>
            <person name="Andreopoulos W."/>
            <person name="Angelini C."/>
            <person name="Antonin V."/>
            <person name="Barry K.W."/>
            <person name="Bougher N.L."/>
            <person name="Buchanan P."/>
            <person name="Buyck B."/>
            <person name="Bense V."/>
            <person name="Catcheside P."/>
            <person name="Chovatia M."/>
            <person name="Cooper J."/>
            <person name="Damon W."/>
            <person name="Desjardin D."/>
            <person name="Finy P."/>
            <person name="Geml J."/>
            <person name="Haridas S."/>
            <person name="Hughes K."/>
            <person name="Justo A."/>
            <person name="Karasinski D."/>
            <person name="Kautmanova I."/>
            <person name="Kiss B."/>
            <person name="Kocsube S."/>
            <person name="Kotiranta H."/>
            <person name="LaButti K.M."/>
            <person name="Lechner B.E."/>
            <person name="Liimatainen K."/>
            <person name="Lipzen A."/>
            <person name="Lukacs Z."/>
            <person name="Mihaltcheva S."/>
            <person name="Morgado L.N."/>
            <person name="Niskanen T."/>
            <person name="Noordeloos M.E."/>
            <person name="Ohm R.A."/>
            <person name="Ortiz-Santana B."/>
            <person name="Ovrebo C."/>
            <person name="Racz N."/>
            <person name="Riley R."/>
            <person name="Savchenko A."/>
            <person name="Shiryaev A."/>
            <person name="Soop K."/>
            <person name="Spirin V."/>
            <person name="Szebenyi C."/>
            <person name="Tomsovsky M."/>
            <person name="Tulloss R.E."/>
            <person name="Uehling J."/>
            <person name="Grigoriev I.V."/>
            <person name="Vagvolgyi C."/>
            <person name="Papp T."/>
            <person name="Martin F.M."/>
            <person name="Miettinen O."/>
            <person name="Hibbett D.S."/>
            <person name="Nagy L.G."/>
        </authorList>
    </citation>
    <scope>NUCLEOTIDE SEQUENCE [LARGE SCALE GENOMIC DNA]</scope>
    <source>
        <strain evidence="5 6">OMC1185</strain>
    </source>
</reference>
<gene>
    <name evidence="5" type="ORF">OE88DRAFT_671584</name>
</gene>
<dbReference type="InterPro" id="IPR021765">
    <property type="entry name" value="UstYa-like"/>
</dbReference>
<feature type="transmembrane region" description="Helical" evidence="4">
    <location>
        <begin position="14"/>
        <end position="32"/>
    </location>
</feature>
<dbReference type="Proteomes" id="UP000305948">
    <property type="component" value="Unassembled WGS sequence"/>
</dbReference>
<sequence>MTFAMRLSNYLKPLPVALAALFISTCINLLAVRRLRGQKDFDDSHFSYLGEDYPTHLPIYLPSVALTIEDTTHFGISDPDAWPEWRSTDYFPRANGFVRLGPMGRPFGIAMFHQMHCLQMMREAVLKGDSNYHVHHCFNLIRQALLCASDTTLDPIDVSGEGIISGADGIGTTHVCRDWTKVYDFVYENQRNSIWNSTT</sequence>
<dbReference type="PANTHER" id="PTHR33365">
    <property type="entry name" value="YALI0B05434P"/>
    <property type="match status" value="1"/>
</dbReference>
<evidence type="ECO:0000256" key="2">
    <source>
        <dbReference type="ARBA" id="ARBA00023002"/>
    </source>
</evidence>
<organism evidence="5 6">
    <name type="scientific">Heliocybe sulcata</name>
    <dbReference type="NCBI Taxonomy" id="5364"/>
    <lineage>
        <taxon>Eukaryota</taxon>
        <taxon>Fungi</taxon>
        <taxon>Dikarya</taxon>
        <taxon>Basidiomycota</taxon>
        <taxon>Agaricomycotina</taxon>
        <taxon>Agaricomycetes</taxon>
        <taxon>Gloeophyllales</taxon>
        <taxon>Gloeophyllaceae</taxon>
        <taxon>Heliocybe</taxon>
    </lineage>
</organism>